<sequence>MKLWFKKLSVVLITFMTLGMFIPPTYLEANADLNEVVTSSKSAVNDSNDINDTDETVFIEHTLEESKETEPDSSDYYISYIAERAKEQTLTKLGPKIVQQVEQDLVTTILPNMEEILKILSQEKGKENLHYLEITEVPSEGYGEKIFHVYDHLTMKDVARFHVRRDNRPKEGYWFNFHYHLEKDGFEEHHQIGDVYWDKNTPPKWMS</sequence>
<organism evidence="1 2">
    <name type="scientific">Evansella tamaricis</name>
    <dbReference type="NCBI Taxonomy" id="2069301"/>
    <lineage>
        <taxon>Bacteria</taxon>
        <taxon>Bacillati</taxon>
        <taxon>Bacillota</taxon>
        <taxon>Bacilli</taxon>
        <taxon>Bacillales</taxon>
        <taxon>Bacillaceae</taxon>
        <taxon>Evansella</taxon>
    </lineage>
</organism>
<name>A0ABS6JIQ3_9BACI</name>
<proteinExistence type="predicted"/>
<accession>A0ABS6JIQ3</accession>
<dbReference type="EMBL" id="JAHQCS010000097">
    <property type="protein sequence ID" value="MBU9712340.1"/>
    <property type="molecule type" value="Genomic_DNA"/>
</dbReference>
<protein>
    <submittedName>
        <fullName evidence="1">YpjP family protein</fullName>
    </submittedName>
</protein>
<dbReference type="RefSeq" id="WP_217066527.1">
    <property type="nucleotide sequence ID" value="NZ_JAHQCS010000097.1"/>
</dbReference>
<reference evidence="1 2" key="1">
    <citation type="submission" date="2021-06" db="EMBL/GenBank/DDBJ databases">
        <title>Bacillus sp. RD4P76, an endophyte from a halophyte.</title>
        <authorList>
            <person name="Sun J.-Q."/>
        </authorList>
    </citation>
    <scope>NUCLEOTIDE SEQUENCE [LARGE SCALE GENOMIC DNA]</scope>
    <source>
        <strain evidence="1 2">CGMCC 1.15917</strain>
    </source>
</reference>
<comment type="caution">
    <text evidence="1">The sequence shown here is derived from an EMBL/GenBank/DDBJ whole genome shotgun (WGS) entry which is preliminary data.</text>
</comment>
<gene>
    <name evidence="1" type="ORF">KS419_11370</name>
</gene>
<keyword evidence="2" id="KW-1185">Reference proteome</keyword>
<evidence type="ECO:0000313" key="2">
    <source>
        <dbReference type="Proteomes" id="UP000784880"/>
    </source>
</evidence>
<evidence type="ECO:0000313" key="1">
    <source>
        <dbReference type="EMBL" id="MBU9712340.1"/>
    </source>
</evidence>
<dbReference type="Proteomes" id="UP000784880">
    <property type="component" value="Unassembled WGS sequence"/>
</dbReference>
<dbReference type="InterPro" id="IPR025616">
    <property type="entry name" value="YpjP"/>
</dbReference>
<dbReference type="Pfam" id="PF14005">
    <property type="entry name" value="YpjP"/>
    <property type="match status" value="1"/>
</dbReference>